<reference evidence="3" key="1">
    <citation type="submission" date="2021-02" db="EMBL/GenBank/DDBJ databases">
        <authorList>
            <person name="Dougan E. K."/>
            <person name="Rhodes N."/>
            <person name="Thang M."/>
            <person name="Chan C."/>
        </authorList>
    </citation>
    <scope>NUCLEOTIDE SEQUENCE</scope>
</reference>
<feature type="transmembrane region" description="Helical" evidence="2">
    <location>
        <begin position="26"/>
        <end position="46"/>
    </location>
</feature>
<evidence type="ECO:0000313" key="3">
    <source>
        <dbReference type="EMBL" id="CAE7758737.1"/>
    </source>
</evidence>
<name>A0A812XZP5_SYMPI</name>
<keyword evidence="2" id="KW-0472">Membrane</keyword>
<sequence length="119" mass="12691">MTATCVLSPVLGYADCETVGQFGAVGYALLTRFHGVLVFGIGVLGFKQEYTWVQVASYSVLILLLVLAAHWKAQDRKKAKEAAAASSADATVLGSSSESQEESEDESQTEGNSITDSRR</sequence>
<comment type="caution">
    <text evidence="3">The sequence shown here is derived from an EMBL/GenBank/DDBJ whole genome shotgun (WGS) entry which is preliminary data.</text>
</comment>
<proteinExistence type="predicted"/>
<dbReference type="OrthoDB" id="10608759at2759"/>
<dbReference type="EMBL" id="CAJNIZ010046885">
    <property type="protein sequence ID" value="CAE7758737.1"/>
    <property type="molecule type" value="Genomic_DNA"/>
</dbReference>
<dbReference type="AlphaFoldDB" id="A0A812XZP5"/>
<evidence type="ECO:0000256" key="2">
    <source>
        <dbReference type="SAM" id="Phobius"/>
    </source>
</evidence>
<keyword evidence="4" id="KW-1185">Reference proteome</keyword>
<feature type="region of interest" description="Disordered" evidence="1">
    <location>
        <begin position="84"/>
        <end position="119"/>
    </location>
</feature>
<gene>
    <name evidence="3" type="ORF">SPIL2461_LOCUS22103</name>
</gene>
<keyword evidence="2" id="KW-1133">Transmembrane helix</keyword>
<feature type="transmembrane region" description="Helical" evidence="2">
    <location>
        <begin position="53"/>
        <end position="71"/>
    </location>
</feature>
<organism evidence="3 4">
    <name type="scientific">Symbiodinium pilosum</name>
    <name type="common">Dinoflagellate</name>
    <dbReference type="NCBI Taxonomy" id="2952"/>
    <lineage>
        <taxon>Eukaryota</taxon>
        <taxon>Sar</taxon>
        <taxon>Alveolata</taxon>
        <taxon>Dinophyceae</taxon>
        <taxon>Suessiales</taxon>
        <taxon>Symbiodiniaceae</taxon>
        <taxon>Symbiodinium</taxon>
    </lineage>
</organism>
<accession>A0A812XZP5</accession>
<keyword evidence="2" id="KW-0812">Transmembrane</keyword>
<feature type="compositionally biased region" description="Acidic residues" evidence="1">
    <location>
        <begin position="99"/>
        <end position="108"/>
    </location>
</feature>
<evidence type="ECO:0000256" key="1">
    <source>
        <dbReference type="SAM" id="MobiDB-lite"/>
    </source>
</evidence>
<evidence type="ECO:0000313" key="4">
    <source>
        <dbReference type="Proteomes" id="UP000649617"/>
    </source>
</evidence>
<dbReference type="Proteomes" id="UP000649617">
    <property type="component" value="Unassembled WGS sequence"/>
</dbReference>
<protein>
    <submittedName>
        <fullName evidence="3">Uncharacterized protein</fullName>
    </submittedName>
</protein>
<feature type="compositionally biased region" description="Low complexity" evidence="1">
    <location>
        <begin position="84"/>
        <end position="98"/>
    </location>
</feature>